<feature type="compositionally biased region" description="Polar residues" evidence="4">
    <location>
        <begin position="16"/>
        <end position="40"/>
    </location>
</feature>
<dbReference type="InterPro" id="IPR024146">
    <property type="entry name" value="Claspin"/>
</dbReference>
<feature type="compositionally biased region" description="Acidic residues" evidence="4">
    <location>
        <begin position="946"/>
        <end position="955"/>
    </location>
</feature>
<feature type="compositionally biased region" description="Acidic residues" evidence="4">
    <location>
        <begin position="592"/>
        <end position="603"/>
    </location>
</feature>
<evidence type="ECO:0000256" key="1">
    <source>
        <dbReference type="ARBA" id="ARBA00004123"/>
    </source>
</evidence>
<feature type="compositionally biased region" description="Basic residues" evidence="4">
    <location>
        <begin position="152"/>
        <end position="162"/>
    </location>
</feature>
<feature type="region of interest" description="Disordered" evidence="4">
    <location>
        <begin position="1083"/>
        <end position="1331"/>
    </location>
</feature>
<feature type="region of interest" description="Disordered" evidence="4">
    <location>
        <begin position="1"/>
        <end position="376"/>
    </location>
</feature>
<dbReference type="Proteomes" id="UP000799750">
    <property type="component" value="Unassembled WGS sequence"/>
</dbReference>
<feature type="compositionally biased region" description="Acidic residues" evidence="4">
    <location>
        <begin position="1027"/>
        <end position="1036"/>
    </location>
</feature>
<feature type="compositionally biased region" description="Basic and acidic residues" evidence="4">
    <location>
        <begin position="572"/>
        <end position="591"/>
    </location>
</feature>
<dbReference type="PANTHER" id="PTHR14396:SF10">
    <property type="entry name" value="CLASPIN"/>
    <property type="match status" value="1"/>
</dbReference>
<accession>A0A6A6QMG7</accession>
<feature type="region of interest" description="Disordered" evidence="4">
    <location>
        <begin position="787"/>
        <end position="837"/>
    </location>
</feature>
<reference evidence="6" key="1">
    <citation type="journal article" date="2020" name="Stud. Mycol.">
        <title>101 Dothideomycetes genomes: a test case for predicting lifestyles and emergence of pathogens.</title>
        <authorList>
            <person name="Haridas S."/>
            <person name="Albert R."/>
            <person name="Binder M."/>
            <person name="Bloem J."/>
            <person name="Labutti K."/>
            <person name="Salamov A."/>
            <person name="Andreopoulos B."/>
            <person name="Baker S."/>
            <person name="Barry K."/>
            <person name="Bills G."/>
            <person name="Bluhm B."/>
            <person name="Cannon C."/>
            <person name="Castanera R."/>
            <person name="Culley D."/>
            <person name="Daum C."/>
            <person name="Ezra D."/>
            <person name="Gonzalez J."/>
            <person name="Henrissat B."/>
            <person name="Kuo A."/>
            <person name="Liang C."/>
            <person name="Lipzen A."/>
            <person name="Lutzoni F."/>
            <person name="Magnuson J."/>
            <person name="Mondo S."/>
            <person name="Nolan M."/>
            <person name="Ohm R."/>
            <person name="Pangilinan J."/>
            <person name="Park H.-J."/>
            <person name="Ramirez L."/>
            <person name="Alfaro M."/>
            <person name="Sun H."/>
            <person name="Tritt A."/>
            <person name="Yoshinaga Y."/>
            <person name="Zwiers L.-H."/>
            <person name="Turgeon B."/>
            <person name="Goodwin S."/>
            <person name="Spatafora J."/>
            <person name="Crous P."/>
            <person name="Grigoriev I."/>
        </authorList>
    </citation>
    <scope>NUCLEOTIDE SEQUENCE</scope>
    <source>
        <strain evidence="6">CBS 269.34</strain>
    </source>
</reference>
<feature type="compositionally biased region" description="Low complexity" evidence="4">
    <location>
        <begin position="1"/>
        <end position="15"/>
    </location>
</feature>
<feature type="compositionally biased region" description="Basic and acidic residues" evidence="4">
    <location>
        <begin position="651"/>
        <end position="667"/>
    </location>
</feature>
<feature type="region of interest" description="Disordered" evidence="4">
    <location>
        <begin position="1016"/>
        <end position="1040"/>
    </location>
</feature>
<evidence type="ECO:0000259" key="5">
    <source>
        <dbReference type="Pfam" id="PF09444"/>
    </source>
</evidence>
<feature type="compositionally biased region" description="Acidic residues" evidence="4">
    <location>
        <begin position="962"/>
        <end position="972"/>
    </location>
</feature>
<feature type="region of interest" description="Disordered" evidence="4">
    <location>
        <begin position="572"/>
        <end position="736"/>
    </location>
</feature>
<feature type="region of interest" description="Disordered" evidence="4">
    <location>
        <begin position="754"/>
        <end position="774"/>
    </location>
</feature>
<feature type="compositionally biased region" description="Basic and acidic residues" evidence="4">
    <location>
        <begin position="1288"/>
        <end position="1305"/>
    </location>
</feature>
<feature type="compositionally biased region" description="Low complexity" evidence="4">
    <location>
        <begin position="1250"/>
        <end position="1267"/>
    </location>
</feature>
<feature type="compositionally biased region" description="Basic and acidic residues" evidence="4">
    <location>
        <begin position="1131"/>
        <end position="1141"/>
    </location>
</feature>
<feature type="compositionally biased region" description="Low complexity" evidence="4">
    <location>
        <begin position="53"/>
        <end position="63"/>
    </location>
</feature>
<dbReference type="GO" id="GO:0005634">
    <property type="term" value="C:nucleus"/>
    <property type="evidence" value="ECO:0007669"/>
    <property type="project" value="UniProtKB-SubCell"/>
</dbReference>
<dbReference type="GO" id="GO:0010997">
    <property type="term" value="F:anaphase-promoting complex binding"/>
    <property type="evidence" value="ECO:0007669"/>
    <property type="project" value="TreeGrafter"/>
</dbReference>
<evidence type="ECO:0000256" key="4">
    <source>
        <dbReference type="SAM" id="MobiDB-lite"/>
    </source>
</evidence>
<dbReference type="GO" id="GO:0007095">
    <property type="term" value="P:mitotic G2 DNA damage checkpoint signaling"/>
    <property type="evidence" value="ECO:0007669"/>
    <property type="project" value="TreeGrafter"/>
</dbReference>
<evidence type="ECO:0000313" key="7">
    <source>
        <dbReference type="Proteomes" id="UP000799750"/>
    </source>
</evidence>
<feature type="compositionally biased region" description="Low complexity" evidence="4">
    <location>
        <begin position="757"/>
        <end position="769"/>
    </location>
</feature>
<dbReference type="PANTHER" id="PTHR14396">
    <property type="entry name" value="CLASPIN"/>
    <property type="match status" value="1"/>
</dbReference>
<evidence type="ECO:0000256" key="2">
    <source>
        <dbReference type="ARBA" id="ARBA00022553"/>
    </source>
</evidence>
<dbReference type="EMBL" id="MU004192">
    <property type="protein sequence ID" value="KAF2493462.1"/>
    <property type="molecule type" value="Genomic_DNA"/>
</dbReference>
<proteinExistence type="predicted"/>
<evidence type="ECO:0000313" key="6">
    <source>
        <dbReference type="EMBL" id="KAF2493462.1"/>
    </source>
</evidence>
<feature type="region of interest" description="Disordered" evidence="4">
    <location>
        <begin position="941"/>
        <end position="981"/>
    </location>
</feature>
<feature type="compositionally biased region" description="Basic residues" evidence="4">
    <location>
        <begin position="1306"/>
        <end position="1318"/>
    </location>
</feature>
<feature type="compositionally biased region" description="Acidic residues" evidence="4">
    <location>
        <begin position="668"/>
        <end position="688"/>
    </location>
</feature>
<feature type="domain" description="DNA replication checkpoint mediator MRC1" evidence="5">
    <location>
        <begin position="936"/>
        <end position="1073"/>
    </location>
</feature>
<feature type="compositionally biased region" description="Acidic residues" evidence="4">
    <location>
        <begin position="1083"/>
        <end position="1097"/>
    </location>
</feature>
<keyword evidence="2" id="KW-0597">Phosphoprotein</keyword>
<feature type="compositionally biased region" description="Polar residues" evidence="4">
    <location>
        <begin position="328"/>
        <end position="353"/>
    </location>
</feature>
<feature type="compositionally biased region" description="Polar residues" evidence="4">
    <location>
        <begin position="210"/>
        <end position="219"/>
    </location>
</feature>
<feature type="compositionally biased region" description="Basic and acidic residues" evidence="4">
    <location>
        <begin position="220"/>
        <end position="254"/>
    </location>
</feature>
<feature type="compositionally biased region" description="Polar residues" evidence="4">
    <location>
        <begin position="803"/>
        <end position="834"/>
    </location>
</feature>
<name>A0A6A6QMG7_9PEZI</name>
<comment type="subcellular location">
    <subcellularLocation>
        <location evidence="1">Nucleus</location>
    </subcellularLocation>
</comment>
<sequence>MSSPASPTRSSRATSIQIPSQNAEISSIEHSPKPSQNRSSPVIPEDYDENDASVTSSTSSTPSKNAEGQRESLVNSVSEEEDEDTPVRQPRGKLAARLLGQNFGSGLASKSALDASEHGKGRTQPRKDFSDSDSTSSKAASQDEEESPVKMSSRRNLLKRKAASPSPRRSQTPVTQSRASSPGLFVSPSRDSPIRAKGTARVATGESDSDSLPNATQNSRLRELVAKKRAERKAQEEESRKRDQEKIKRLEKVSARSRKNITADSESDADGETGRRLTQQARPTRKASKKALEELHRETQRMERNMQLAHQAKTKKKFNMQDLVSRLNPVQENTITQSSAQDTFETSLSSVAASSDVEGPHGHETPPTSPPSQDEYAQKDVFMTIDPTTTADRDSDQDLPDLKDILSQPKSVDKGKGRAADSLHIPLNPLAAQTKRPIIARNVRVVLPKQFTSQDVDLDSDEDLEITKPKSRFPVFDRIPKQQHKDSRALITQRVLANLTSPGKQGPKGRISMNPSGLQAKLQQLARQQALKGRDERLAELKAQGKIFQTEEEIEREQLQLDSMLDKAREMDAKLAKKEKADAKKDGKGDDVLDSDDEDDEDWAGSGKEEIGDEDIEDQAEDDLELSGSEDEEMAVDDEGEEGDDDVDDGETGKDAEVADMFDREAGEDNEPEQEEVDADGEASDEDAVPVPQPQRMKKRSRKVIIEDDEESDLDSQEKAVPSQSTPDDGMAAFGFNMDNTTSLGLTQMFAGTMANLQSQPQPSQSLDQDTQEDSLAFFRSLPITQPSFDEAMPDAPPDLLVPNSQATGDSQTGASPNKLQTASQGQPCDTQFSEVPEPTQDVGFELSRLPAGLIAPASTIDTVIMPVPESPILKRRGKLHRRAAATTALSDVDEDLTMLSADLDGSDSLDRSGNAFEVLKKGAKKSAAIQDFDWKTSEAKKMFEEQAEESEDEYAGLGGQSDDESGGEQDEEVAKMIDESEVNVDERKIAAFFAEKSRADDEKALDKLYKDVHNGGLRRKRGNDFDLSDAEDEEEERRRRRQLEYKKMKQALYADEKVGAIAQNPKKAAFLRALEDFDDDADNDYLLDGPDFDIEIDASQSEAISVPDSQQAEGANDAAAPPNPLKRKHAPTDSLEKENRPPPNLRRTGAVDDARKPTSLADIRESVSFLIDEPHSIPESQFSASESEDEEDTTRDTRTSRPIIDRLTLSRSNSAAEATSGAMAFHAPTTGSHPGFRVPSLIRRATSNLSAKGSTLSSTTSSGASTPVEAPQGVRRGGSGKSNIHYQAREAERRTALEKSDKRRRESIRKKAVKGRRGLSALAGLDSGFE</sequence>
<dbReference type="GO" id="GO:0033314">
    <property type="term" value="P:mitotic DNA replication checkpoint signaling"/>
    <property type="evidence" value="ECO:0007669"/>
    <property type="project" value="TreeGrafter"/>
</dbReference>
<evidence type="ECO:0000256" key="3">
    <source>
        <dbReference type="ARBA" id="ARBA00023242"/>
    </source>
</evidence>
<feature type="compositionally biased region" description="Polar residues" evidence="4">
    <location>
        <begin position="1099"/>
        <end position="1114"/>
    </location>
</feature>
<dbReference type="Pfam" id="PF09444">
    <property type="entry name" value="MRC1"/>
    <property type="match status" value="1"/>
</dbReference>
<protein>
    <recommendedName>
        <fullName evidence="5">DNA replication checkpoint mediator MRC1 domain-containing protein</fullName>
    </recommendedName>
</protein>
<organism evidence="6 7">
    <name type="scientific">Lophium mytilinum</name>
    <dbReference type="NCBI Taxonomy" id="390894"/>
    <lineage>
        <taxon>Eukaryota</taxon>
        <taxon>Fungi</taxon>
        <taxon>Dikarya</taxon>
        <taxon>Ascomycota</taxon>
        <taxon>Pezizomycotina</taxon>
        <taxon>Dothideomycetes</taxon>
        <taxon>Pleosporomycetidae</taxon>
        <taxon>Mytilinidiales</taxon>
        <taxon>Mytilinidiaceae</taxon>
        <taxon>Lophium</taxon>
    </lineage>
</organism>
<feature type="compositionally biased region" description="Basic and acidic residues" evidence="4">
    <location>
        <begin position="290"/>
        <end position="304"/>
    </location>
</feature>
<feature type="compositionally biased region" description="Acidic residues" evidence="4">
    <location>
        <begin position="611"/>
        <end position="650"/>
    </location>
</feature>
<keyword evidence="3" id="KW-0539">Nucleus</keyword>
<dbReference type="InterPro" id="IPR018564">
    <property type="entry name" value="Repl_chkpnt_MRC1_dom"/>
</dbReference>
<keyword evidence="7" id="KW-1185">Reference proteome</keyword>
<feature type="compositionally biased region" description="Polar residues" evidence="4">
    <location>
        <begin position="167"/>
        <end position="180"/>
    </location>
</feature>
<dbReference type="OrthoDB" id="2130597at2759"/>
<feature type="compositionally biased region" description="Basic and acidic residues" evidence="4">
    <location>
        <begin position="115"/>
        <end position="130"/>
    </location>
</feature>
<gene>
    <name evidence="6" type="ORF">BU16DRAFT_583558</name>
</gene>